<evidence type="ECO:0000256" key="2">
    <source>
        <dbReference type="ARBA" id="ARBA00022692"/>
    </source>
</evidence>
<feature type="transmembrane region" description="Helical" evidence="6">
    <location>
        <begin position="36"/>
        <end position="57"/>
    </location>
</feature>
<proteinExistence type="predicted"/>
<feature type="transmembrane region" description="Helical" evidence="6">
    <location>
        <begin position="250"/>
        <end position="270"/>
    </location>
</feature>
<organism evidence="8 9">
    <name type="scientific">Mizuhopecten yessoensis</name>
    <name type="common">Japanese scallop</name>
    <name type="synonym">Patinopecten yessoensis</name>
    <dbReference type="NCBI Taxonomy" id="6573"/>
    <lineage>
        <taxon>Eukaryota</taxon>
        <taxon>Metazoa</taxon>
        <taxon>Spiralia</taxon>
        <taxon>Lophotrochozoa</taxon>
        <taxon>Mollusca</taxon>
        <taxon>Bivalvia</taxon>
        <taxon>Autobranchia</taxon>
        <taxon>Pteriomorphia</taxon>
        <taxon>Pectinida</taxon>
        <taxon>Pectinoidea</taxon>
        <taxon>Pectinidae</taxon>
        <taxon>Mizuhopecten</taxon>
    </lineage>
</organism>
<evidence type="ECO:0000256" key="1">
    <source>
        <dbReference type="ARBA" id="ARBA00004141"/>
    </source>
</evidence>
<comment type="caution">
    <text evidence="8">The sequence shown here is derived from an EMBL/GenBank/DDBJ whole genome shotgun (WGS) entry which is preliminary data.</text>
</comment>
<sequence>MTTPDFLAVCCINSSSTVAKNTSDAEKKDVLLVGQLMLIVTVVMCVVSMLGVCYLVLPRGSTLFRNSNRLLAGPNLNSIIRCIVATNLLASLGLLVRSVVWLAKEYPSLKSVGLDGRHIFCIISTVWIQYFFLCNFFWHLLYAVEALLVSKNKEVHLALKYFLGWFLPGAFCIGGAVTTYFPGLNSCLPRDTMVKDLNYIIFLAPVLIVMLFNPFLFYKSAEAAKKALIWHYGQYTSTERKLVDAIHLKFILIMVTFTACWLPNLINATIMIANPSLSTSAVYATLVFMGLLNPLQALFSSLVFWGVPQEAVSWNRIFNLSEYSYLNSSNINASQSYPTVSSSRSASGSETEPLISFRRKEQI</sequence>
<dbReference type="GO" id="GO:0005886">
    <property type="term" value="C:plasma membrane"/>
    <property type="evidence" value="ECO:0007669"/>
    <property type="project" value="TreeGrafter"/>
</dbReference>
<dbReference type="PROSITE" id="PS50261">
    <property type="entry name" value="G_PROTEIN_RECEP_F2_4"/>
    <property type="match status" value="1"/>
</dbReference>
<dbReference type="PRINTS" id="PR00965">
    <property type="entry name" value="OCULARALBNSM"/>
</dbReference>
<dbReference type="Proteomes" id="UP000242188">
    <property type="component" value="Unassembled WGS sequence"/>
</dbReference>
<dbReference type="GO" id="GO:0035643">
    <property type="term" value="F:L-DOPA receptor activity"/>
    <property type="evidence" value="ECO:0007669"/>
    <property type="project" value="TreeGrafter"/>
</dbReference>
<evidence type="ECO:0000256" key="3">
    <source>
        <dbReference type="ARBA" id="ARBA00022989"/>
    </source>
</evidence>
<evidence type="ECO:0000259" key="7">
    <source>
        <dbReference type="PROSITE" id="PS50261"/>
    </source>
</evidence>
<dbReference type="AlphaFoldDB" id="A0A210Q1E6"/>
<dbReference type="Gene3D" id="1.20.1070.10">
    <property type="entry name" value="Rhodopsin 7-helix transmembrane proteins"/>
    <property type="match status" value="1"/>
</dbReference>
<feature type="region of interest" description="Disordered" evidence="5">
    <location>
        <begin position="336"/>
        <end position="363"/>
    </location>
</feature>
<evidence type="ECO:0000256" key="5">
    <source>
        <dbReference type="SAM" id="MobiDB-lite"/>
    </source>
</evidence>
<feature type="transmembrane region" description="Helical" evidence="6">
    <location>
        <begin position="197"/>
        <end position="218"/>
    </location>
</feature>
<dbReference type="GO" id="GO:0072545">
    <property type="term" value="F:L-tyrosine binding"/>
    <property type="evidence" value="ECO:0007669"/>
    <property type="project" value="InterPro"/>
</dbReference>
<keyword evidence="4 6" id="KW-0472">Membrane</keyword>
<dbReference type="PANTHER" id="PTHR15177">
    <property type="entry name" value="G-PROTEIN COUPLED RECEPTOR 143"/>
    <property type="match status" value="1"/>
</dbReference>
<dbReference type="GO" id="GO:0072544">
    <property type="term" value="F:L-DOPA binding"/>
    <property type="evidence" value="ECO:0007669"/>
    <property type="project" value="InterPro"/>
</dbReference>
<gene>
    <name evidence="8" type="ORF">KP79_PYT06581</name>
</gene>
<dbReference type="GO" id="GO:0032438">
    <property type="term" value="P:melanosome organization"/>
    <property type="evidence" value="ECO:0007669"/>
    <property type="project" value="TreeGrafter"/>
</dbReference>
<keyword evidence="2 6" id="KW-0812">Transmembrane</keyword>
<dbReference type="EMBL" id="NEDP02005262">
    <property type="protein sequence ID" value="OWF42552.1"/>
    <property type="molecule type" value="Genomic_DNA"/>
</dbReference>
<dbReference type="GO" id="GO:0035240">
    <property type="term" value="F:dopamine binding"/>
    <property type="evidence" value="ECO:0007669"/>
    <property type="project" value="InterPro"/>
</dbReference>
<keyword evidence="9" id="KW-1185">Reference proteome</keyword>
<evidence type="ECO:0000256" key="6">
    <source>
        <dbReference type="SAM" id="Phobius"/>
    </source>
</evidence>
<name>A0A210Q1E6_MIZYE</name>
<feature type="transmembrane region" description="Helical" evidence="6">
    <location>
        <begin position="78"/>
        <end position="96"/>
    </location>
</feature>
<feature type="transmembrane region" description="Helical" evidence="6">
    <location>
        <begin position="282"/>
        <end position="307"/>
    </location>
</feature>
<protein>
    <submittedName>
        <fullName evidence="8">G-protein coupled receptor 143</fullName>
    </submittedName>
</protein>
<comment type="subcellular location">
    <subcellularLocation>
        <location evidence="1">Membrane</location>
        <topology evidence="1">Multi-pass membrane protein</topology>
    </subcellularLocation>
</comment>
<evidence type="ECO:0000313" key="9">
    <source>
        <dbReference type="Proteomes" id="UP000242188"/>
    </source>
</evidence>
<feature type="domain" description="G-protein coupled receptors family 2 profile 2" evidence="7">
    <location>
        <begin position="27"/>
        <end position="217"/>
    </location>
</feature>
<feature type="transmembrane region" description="Helical" evidence="6">
    <location>
        <begin position="158"/>
        <end position="177"/>
    </location>
</feature>
<dbReference type="OrthoDB" id="10069455at2759"/>
<dbReference type="STRING" id="6573.A0A210Q1E6"/>
<dbReference type="InterPro" id="IPR001414">
    <property type="entry name" value="GPR143"/>
</dbReference>
<evidence type="ECO:0000256" key="4">
    <source>
        <dbReference type="ARBA" id="ARBA00023136"/>
    </source>
</evidence>
<dbReference type="GO" id="GO:0050848">
    <property type="term" value="P:regulation of calcium-mediated signaling"/>
    <property type="evidence" value="ECO:0007669"/>
    <property type="project" value="TreeGrafter"/>
</dbReference>
<reference evidence="8 9" key="1">
    <citation type="journal article" date="2017" name="Nat. Ecol. Evol.">
        <title>Scallop genome provides insights into evolution of bilaterian karyotype and development.</title>
        <authorList>
            <person name="Wang S."/>
            <person name="Zhang J."/>
            <person name="Jiao W."/>
            <person name="Li J."/>
            <person name="Xun X."/>
            <person name="Sun Y."/>
            <person name="Guo X."/>
            <person name="Huan P."/>
            <person name="Dong B."/>
            <person name="Zhang L."/>
            <person name="Hu X."/>
            <person name="Sun X."/>
            <person name="Wang J."/>
            <person name="Zhao C."/>
            <person name="Wang Y."/>
            <person name="Wang D."/>
            <person name="Huang X."/>
            <person name="Wang R."/>
            <person name="Lv J."/>
            <person name="Li Y."/>
            <person name="Zhang Z."/>
            <person name="Liu B."/>
            <person name="Lu W."/>
            <person name="Hui Y."/>
            <person name="Liang J."/>
            <person name="Zhou Z."/>
            <person name="Hou R."/>
            <person name="Li X."/>
            <person name="Liu Y."/>
            <person name="Li H."/>
            <person name="Ning X."/>
            <person name="Lin Y."/>
            <person name="Zhao L."/>
            <person name="Xing Q."/>
            <person name="Dou J."/>
            <person name="Li Y."/>
            <person name="Mao J."/>
            <person name="Guo H."/>
            <person name="Dou H."/>
            <person name="Li T."/>
            <person name="Mu C."/>
            <person name="Jiang W."/>
            <person name="Fu Q."/>
            <person name="Fu X."/>
            <person name="Miao Y."/>
            <person name="Liu J."/>
            <person name="Yu Q."/>
            <person name="Li R."/>
            <person name="Liao H."/>
            <person name="Li X."/>
            <person name="Kong Y."/>
            <person name="Jiang Z."/>
            <person name="Chourrout D."/>
            <person name="Li R."/>
            <person name="Bao Z."/>
        </authorList>
    </citation>
    <scope>NUCLEOTIDE SEQUENCE [LARGE SCALE GENOMIC DNA]</scope>
    <source>
        <strain evidence="8 9">PY_sf001</strain>
    </source>
</reference>
<dbReference type="Pfam" id="PF02101">
    <property type="entry name" value="Ocular_alb"/>
    <property type="match status" value="1"/>
</dbReference>
<keyword evidence="8" id="KW-0675">Receptor</keyword>
<dbReference type="PANTHER" id="PTHR15177:SF2">
    <property type="entry name" value="G-PROTEIN COUPLED RECEPTOR 143"/>
    <property type="match status" value="1"/>
</dbReference>
<dbReference type="InterPro" id="IPR017981">
    <property type="entry name" value="GPCR_2-like_7TM"/>
</dbReference>
<dbReference type="GO" id="GO:0007166">
    <property type="term" value="P:cell surface receptor signaling pathway"/>
    <property type="evidence" value="ECO:0007669"/>
    <property type="project" value="InterPro"/>
</dbReference>
<keyword evidence="3 6" id="KW-1133">Transmembrane helix</keyword>
<feature type="transmembrane region" description="Helical" evidence="6">
    <location>
        <begin position="116"/>
        <end position="138"/>
    </location>
</feature>
<evidence type="ECO:0000313" key="8">
    <source>
        <dbReference type="EMBL" id="OWF42552.1"/>
    </source>
</evidence>
<accession>A0A210Q1E6</accession>